<dbReference type="InterPro" id="IPR050151">
    <property type="entry name" value="Class-I_Pyr_Nuc-Dis_Oxidored"/>
</dbReference>
<keyword evidence="2" id="KW-0520">NAD</keyword>
<organism evidence="4 5">
    <name type="scientific">Syntrophaceticus schinkii</name>
    <dbReference type="NCBI Taxonomy" id="499207"/>
    <lineage>
        <taxon>Bacteria</taxon>
        <taxon>Bacillati</taxon>
        <taxon>Bacillota</taxon>
        <taxon>Clostridia</taxon>
        <taxon>Thermoanaerobacterales</taxon>
        <taxon>Thermoanaerobacterales Family III. Incertae Sedis</taxon>
        <taxon>Syntrophaceticus</taxon>
    </lineage>
</organism>
<dbReference type="RefSeq" id="WP_198142046.1">
    <property type="nucleotide sequence ID" value="NZ_CDRZ01000008.1"/>
</dbReference>
<dbReference type="PRINTS" id="PR00411">
    <property type="entry name" value="PNDRDTASEI"/>
</dbReference>
<comment type="similarity">
    <text evidence="1">Belongs to the class-I pyridine nucleotide-disulfide oxidoreductase family.</text>
</comment>
<dbReference type="Pfam" id="PF07992">
    <property type="entry name" value="Pyr_redox_2"/>
    <property type="match status" value="1"/>
</dbReference>
<dbReference type="EMBL" id="CDRZ01000008">
    <property type="protein sequence ID" value="CEO87449.1"/>
    <property type="molecule type" value="Genomic_DNA"/>
</dbReference>
<accession>A0A0B7MAC8</accession>
<dbReference type="EC" id="1.2.1.25" evidence="4"/>
<dbReference type="SUPFAM" id="SSF51905">
    <property type="entry name" value="FAD/NAD(P)-binding domain"/>
    <property type="match status" value="1"/>
</dbReference>
<gene>
    <name evidence="4" type="primary">lpdA</name>
    <name evidence="4" type="ORF">SSCH_1050019</name>
</gene>
<evidence type="ECO:0000313" key="5">
    <source>
        <dbReference type="Proteomes" id="UP000046155"/>
    </source>
</evidence>
<dbReference type="GO" id="GO:0006103">
    <property type="term" value="P:2-oxoglutarate metabolic process"/>
    <property type="evidence" value="ECO:0007669"/>
    <property type="project" value="TreeGrafter"/>
</dbReference>
<evidence type="ECO:0000259" key="3">
    <source>
        <dbReference type="Pfam" id="PF07992"/>
    </source>
</evidence>
<proteinExistence type="inferred from homology"/>
<keyword evidence="4" id="KW-0560">Oxidoreductase</keyword>
<evidence type="ECO:0000256" key="1">
    <source>
        <dbReference type="ARBA" id="ARBA00007532"/>
    </source>
</evidence>
<dbReference type="InterPro" id="IPR036188">
    <property type="entry name" value="FAD/NAD-bd_sf"/>
</dbReference>
<dbReference type="PANTHER" id="PTHR22912:SF217">
    <property type="entry name" value="DIHYDROLIPOYL DEHYDROGENASE"/>
    <property type="match status" value="1"/>
</dbReference>
<dbReference type="EC" id="1.8.1.4" evidence="4"/>
<name>A0A0B7MAC8_9FIRM</name>
<dbReference type="Gene3D" id="3.50.50.60">
    <property type="entry name" value="FAD/NAD(P)-binding domain"/>
    <property type="match status" value="1"/>
</dbReference>
<evidence type="ECO:0000313" key="4">
    <source>
        <dbReference type="EMBL" id="CEO87449.1"/>
    </source>
</evidence>
<dbReference type="GO" id="GO:0050660">
    <property type="term" value="F:flavin adenine dinucleotide binding"/>
    <property type="evidence" value="ECO:0007669"/>
    <property type="project" value="TreeGrafter"/>
</dbReference>
<dbReference type="InterPro" id="IPR023753">
    <property type="entry name" value="FAD/NAD-binding_dom"/>
</dbReference>
<dbReference type="Proteomes" id="UP000046155">
    <property type="component" value="Unassembled WGS sequence"/>
</dbReference>
<dbReference type="GO" id="GO:0004148">
    <property type="term" value="F:dihydrolipoyl dehydrogenase (NADH) activity"/>
    <property type="evidence" value="ECO:0007669"/>
    <property type="project" value="UniProtKB-EC"/>
</dbReference>
<protein>
    <submittedName>
        <fullName evidence="4">Dihydrolipoyl dehydrogenase (Part 2)</fullName>
        <ecNumber evidence="4">1.2.1.25</ecNumber>
        <ecNumber evidence="4">1.8.1.4</ecNumber>
    </submittedName>
</protein>
<sequence>MEVVAGEAVIADHDCVMVDGKEIKARRVLLATGSCTAKLSTPGAELPGVITSDEILELTEVPPRLAIIGGGVIGLEFACIFHSFGSQVTVFEFQPDILGNMDREIVKRMGVFLKKQKIKVLTGTEVQGIQETPDGLLVTAVGKKELCFTVDQVLIATGRRPCTQGIGLEKLGVACNDGFITVNENYETSVPGVYAIGDVIGGPMLAHLASAEGIAAVERMAGLDSSVDYEAVPSCIFTFPEIAAVGLTEEEDGEAGESISKSGSSPL</sequence>
<feature type="domain" description="FAD/NAD(P)-binding" evidence="3">
    <location>
        <begin position="4"/>
        <end position="213"/>
    </location>
</feature>
<evidence type="ECO:0000256" key="2">
    <source>
        <dbReference type="ARBA" id="ARBA00023027"/>
    </source>
</evidence>
<dbReference type="PRINTS" id="PR00368">
    <property type="entry name" value="FADPNR"/>
</dbReference>
<dbReference type="AlphaFoldDB" id="A0A0B7MAC8"/>
<dbReference type="PANTHER" id="PTHR22912">
    <property type="entry name" value="DISULFIDE OXIDOREDUCTASE"/>
    <property type="match status" value="1"/>
</dbReference>
<reference evidence="5" key="1">
    <citation type="submission" date="2015-01" db="EMBL/GenBank/DDBJ databases">
        <authorList>
            <person name="Manzoor Shahid"/>
            <person name="Zubair Saima"/>
        </authorList>
    </citation>
    <scope>NUCLEOTIDE SEQUENCE [LARGE SCALE GENOMIC DNA]</scope>
    <source>
        <strain evidence="5">Sp3</strain>
    </source>
</reference>
<keyword evidence="5" id="KW-1185">Reference proteome</keyword>